<evidence type="ECO:0000313" key="7">
    <source>
        <dbReference type="Proteomes" id="UP000030451"/>
    </source>
</evidence>
<dbReference type="EMBL" id="JRWP01000004">
    <property type="protein sequence ID" value="KGY09819.1"/>
    <property type="molecule type" value="Genomic_DNA"/>
</dbReference>
<dbReference type="AlphaFoldDB" id="A0A0A5I226"/>
<organism evidence="6 7">
    <name type="scientific">Photobacterium sp. (strain ATCC 43367)</name>
    <dbReference type="NCBI Taxonomy" id="379097"/>
    <lineage>
        <taxon>Bacteria</taxon>
        <taxon>Pseudomonadati</taxon>
        <taxon>Pseudomonadota</taxon>
        <taxon>Gammaproteobacteria</taxon>
        <taxon>Vibrionales</taxon>
        <taxon>Vibrionaceae</taxon>
        <taxon>Vibrio</taxon>
        <taxon>Vibrio oreintalis group</taxon>
    </lineage>
</organism>
<dbReference type="PROSITE" id="PS50931">
    <property type="entry name" value="HTH_LYSR"/>
    <property type="match status" value="1"/>
</dbReference>
<dbReference type="OrthoDB" id="5289754at2"/>
<evidence type="ECO:0000256" key="3">
    <source>
        <dbReference type="ARBA" id="ARBA00023125"/>
    </source>
</evidence>
<dbReference type="GO" id="GO:0000976">
    <property type="term" value="F:transcription cis-regulatory region binding"/>
    <property type="evidence" value="ECO:0007669"/>
    <property type="project" value="TreeGrafter"/>
</dbReference>
<dbReference type="InterPro" id="IPR036388">
    <property type="entry name" value="WH-like_DNA-bd_sf"/>
</dbReference>
<dbReference type="SUPFAM" id="SSF53850">
    <property type="entry name" value="Periplasmic binding protein-like II"/>
    <property type="match status" value="1"/>
</dbReference>
<accession>A0A0A5I226</accession>
<dbReference type="Pfam" id="PF00126">
    <property type="entry name" value="HTH_1"/>
    <property type="match status" value="1"/>
</dbReference>
<dbReference type="InterPro" id="IPR036390">
    <property type="entry name" value="WH_DNA-bd_sf"/>
</dbReference>
<dbReference type="CDD" id="cd05466">
    <property type="entry name" value="PBP2_LTTR_substrate"/>
    <property type="match status" value="1"/>
</dbReference>
<keyword evidence="4" id="KW-0804">Transcription</keyword>
<evidence type="ECO:0000313" key="6">
    <source>
        <dbReference type="EMBL" id="KGY09819.1"/>
    </source>
</evidence>
<dbReference type="Gene3D" id="3.40.190.10">
    <property type="entry name" value="Periplasmic binding protein-like II"/>
    <property type="match status" value="2"/>
</dbReference>
<sequence>MLNPTWLKTFTTLIDTGHFTKTADKLFMTQPGVTQHIKKLEEACGYLLIKRDKKSFSITEQGSAVYDYAKRLEKSEQQLLASLGEDDPYAGAVSLSCSGSMALMLYPVLLELQSHYPKLIPQVEAAPEHKILNDILDDRADLGIVTRVPNDARFHSEKLGHEPLCLMLPAKHPASKQPLSVDTLKQLGFIRHPDAAHYFALYFSQFDDPDLASLAMNDVPMTGYVNQLAQILLPVSKGLGFTILPKSTLESFTHREQVTVYPLPSSITESLYLLSKKNRDWPARFKTVKETIEHSIAKRE</sequence>
<evidence type="ECO:0000256" key="4">
    <source>
        <dbReference type="ARBA" id="ARBA00023163"/>
    </source>
</evidence>
<comment type="caution">
    <text evidence="6">The sequence shown here is derived from an EMBL/GenBank/DDBJ whole genome shotgun (WGS) entry which is preliminary data.</text>
</comment>
<feature type="domain" description="HTH lysR-type" evidence="5">
    <location>
        <begin position="2"/>
        <end position="59"/>
    </location>
</feature>
<dbReference type="Pfam" id="PF03466">
    <property type="entry name" value="LysR_substrate"/>
    <property type="match status" value="1"/>
</dbReference>
<dbReference type="GO" id="GO:0003700">
    <property type="term" value="F:DNA-binding transcription factor activity"/>
    <property type="evidence" value="ECO:0007669"/>
    <property type="project" value="InterPro"/>
</dbReference>
<dbReference type="RefSeq" id="WP_038187689.1">
    <property type="nucleotide sequence ID" value="NZ_JRWP01000004.1"/>
</dbReference>
<dbReference type="InterPro" id="IPR000847">
    <property type="entry name" value="LysR_HTH_N"/>
</dbReference>
<dbReference type="InterPro" id="IPR005119">
    <property type="entry name" value="LysR_subst-bd"/>
</dbReference>
<dbReference type="PANTHER" id="PTHR30126">
    <property type="entry name" value="HTH-TYPE TRANSCRIPTIONAL REGULATOR"/>
    <property type="match status" value="1"/>
</dbReference>
<dbReference type="Proteomes" id="UP000030451">
    <property type="component" value="Unassembled WGS sequence"/>
</dbReference>
<comment type="similarity">
    <text evidence="1">Belongs to the LysR transcriptional regulatory family.</text>
</comment>
<dbReference type="PRINTS" id="PR00039">
    <property type="entry name" value="HTHLYSR"/>
</dbReference>
<evidence type="ECO:0000256" key="2">
    <source>
        <dbReference type="ARBA" id="ARBA00023015"/>
    </source>
</evidence>
<keyword evidence="2" id="KW-0805">Transcription regulation</keyword>
<dbReference type="PANTHER" id="PTHR30126:SF99">
    <property type="entry name" value="TRANSCRIPTIONAL REGULATOR LYSR FAMILY"/>
    <property type="match status" value="1"/>
</dbReference>
<gene>
    <name evidence="6" type="ORF">NM06_02555</name>
</gene>
<evidence type="ECO:0000256" key="1">
    <source>
        <dbReference type="ARBA" id="ARBA00009437"/>
    </source>
</evidence>
<protein>
    <submittedName>
        <fullName evidence="6">LysR family transcriptional regulator</fullName>
    </submittedName>
</protein>
<reference evidence="6 7" key="1">
    <citation type="submission" date="2014-10" db="EMBL/GenBank/DDBJ databases">
        <title>Genome sequencing of Vibrio sinaloensis T08.</title>
        <authorList>
            <person name="Chan K.-G."/>
            <person name="Mohamad N.I."/>
        </authorList>
    </citation>
    <scope>NUCLEOTIDE SEQUENCE [LARGE SCALE GENOMIC DNA]</scope>
    <source>
        <strain evidence="6 7">T08</strain>
    </source>
</reference>
<name>A0A0A5I226_PHOS4</name>
<keyword evidence="3" id="KW-0238">DNA-binding</keyword>
<proteinExistence type="inferred from homology"/>
<evidence type="ECO:0000259" key="5">
    <source>
        <dbReference type="PROSITE" id="PS50931"/>
    </source>
</evidence>
<dbReference type="STRING" id="379097.SE23_00010"/>
<dbReference type="SUPFAM" id="SSF46785">
    <property type="entry name" value="Winged helix' DNA-binding domain"/>
    <property type="match status" value="1"/>
</dbReference>
<dbReference type="Gene3D" id="1.10.10.10">
    <property type="entry name" value="Winged helix-like DNA-binding domain superfamily/Winged helix DNA-binding domain"/>
    <property type="match status" value="1"/>
</dbReference>